<reference evidence="1 2" key="1">
    <citation type="submission" date="2020-11" db="EMBL/GenBank/DDBJ databases">
        <authorList>
            <person name="Lassalle F."/>
        </authorList>
    </citation>
    <scope>NUCLEOTIDE SEQUENCE [LARGE SCALE GENOMIC DNA]</scope>
    <source>
        <strain evidence="1 2">JC140</strain>
    </source>
</reference>
<sequence>MASKQPTRRRFLFGMMTATTAMTVPSVLARSTSDEVPWTAGRAELPPAYPDQRFFTQAERRCVDAITARLIPSDESGPGAREAGVVDFIDSQMAGFYGRGERWYMQGPFQKGFDGQGYQAEHPPAALYRRTIEALDAHCRDAYDNRPFADLSESEQDDILKRMEDGELELDGVSAQTFFDLVLDNAIEGFFCDPIYGGNRDMVGWKLVGFPGARYDYRDFLDHNGARIELEPVSLKGRPGWNPA</sequence>
<dbReference type="InterPro" id="IPR027056">
    <property type="entry name" value="Gluconate_2DH_su3"/>
</dbReference>
<dbReference type="Pfam" id="PF13618">
    <property type="entry name" value="Gluconate_2-dh3"/>
    <property type="match status" value="1"/>
</dbReference>
<dbReference type="RefSeq" id="WP_142523199.1">
    <property type="nucleotide sequence ID" value="NZ_CABFWF030000011.1"/>
</dbReference>
<name>A0ABM8PLJ5_9HYPH</name>
<evidence type="ECO:0000313" key="1">
    <source>
        <dbReference type="EMBL" id="CAD7036516.1"/>
    </source>
</evidence>
<dbReference type="EMBL" id="CABFWF030000011">
    <property type="protein sequence ID" value="CAD7036516.1"/>
    <property type="molecule type" value="Genomic_DNA"/>
</dbReference>
<gene>
    <name evidence="1" type="ORF">REJC140_03545</name>
</gene>
<accession>A0ABM8PLJ5</accession>
<protein>
    <submittedName>
        <fullName evidence="1">Gluconate 2-dehydrogenase</fullName>
    </submittedName>
</protein>
<dbReference type="PROSITE" id="PS51318">
    <property type="entry name" value="TAT"/>
    <property type="match status" value="1"/>
</dbReference>
<proteinExistence type="predicted"/>
<organism evidence="1 2">
    <name type="scientific">Pseudorhizobium endolithicum</name>
    <dbReference type="NCBI Taxonomy" id="1191678"/>
    <lineage>
        <taxon>Bacteria</taxon>
        <taxon>Pseudomonadati</taxon>
        <taxon>Pseudomonadota</taxon>
        <taxon>Alphaproteobacteria</taxon>
        <taxon>Hyphomicrobiales</taxon>
        <taxon>Rhizobiaceae</taxon>
        <taxon>Rhizobium/Agrobacterium group</taxon>
        <taxon>Pseudorhizobium</taxon>
    </lineage>
</organism>
<keyword evidence="2" id="KW-1185">Reference proteome</keyword>
<comment type="caution">
    <text evidence="1">The sequence shown here is derived from an EMBL/GenBank/DDBJ whole genome shotgun (WGS) entry which is preliminary data.</text>
</comment>
<dbReference type="Proteomes" id="UP000606921">
    <property type="component" value="Unassembled WGS sequence"/>
</dbReference>
<evidence type="ECO:0000313" key="2">
    <source>
        <dbReference type="Proteomes" id="UP000606921"/>
    </source>
</evidence>
<dbReference type="InterPro" id="IPR006311">
    <property type="entry name" value="TAT_signal"/>
</dbReference>